<comment type="cofactor">
    <cofactor evidence="10 12">
        <name>Mn(2+)</name>
        <dbReference type="ChEBI" id="CHEBI:29035"/>
    </cofactor>
    <text evidence="10 12">Binds 2 manganese ions per subunit.</text>
</comment>
<evidence type="ECO:0000256" key="10">
    <source>
        <dbReference type="PIRSR" id="PIRSR036979-1"/>
    </source>
</evidence>
<evidence type="ECO:0000256" key="7">
    <source>
        <dbReference type="ARBA" id="ARBA00023211"/>
    </source>
</evidence>
<dbReference type="AlphaFoldDB" id="A0A511RH61"/>
<evidence type="ECO:0000256" key="11">
    <source>
        <dbReference type="PROSITE-ProRule" id="PRU00742"/>
    </source>
</evidence>
<sequence>MQTLFFAFPSATIQAMKQAVIVGVPMDLGAGRRGVDMGPSAIRYARLHEAIRALDYTVLDLGDLEVPVVETLKKNGGAPGGLHHLEPIRSTCEALARELPILDDAALPVVLGGDHSISMGSVRGVQRGRTGLIWIDAHADFNTPETSPSGNIHGMPLAALLGYGDDRLVRIGGGAPLEPQDVVLVGVRSVDPGERELLQQAGVTVYTMKEIDRMGVPTVAANVIAQLERVERVHVSFDADVLDPTVAPGVGTPVPGGLTYREAHLLMELLSDAGIVTSLDLVEVNPILDEKNRTAEIVVELAASLLGKKIL</sequence>
<evidence type="ECO:0000256" key="1">
    <source>
        <dbReference type="ARBA" id="ARBA00005098"/>
    </source>
</evidence>
<evidence type="ECO:0000256" key="4">
    <source>
        <dbReference type="ARBA" id="ARBA00022503"/>
    </source>
</evidence>
<comment type="catalytic activity">
    <reaction evidence="8 12">
        <text>L-arginine + H2O = urea + L-ornithine</text>
        <dbReference type="Rhea" id="RHEA:20569"/>
        <dbReference type="ChEBI" id="CHEBI:15377"/>
        <dbReference type="ChEBI" id="CHEBI:16199"/>
        <dbReference type="ChEBI" id="CHEBI:32682"/>
        <dbReference type="ChEBI" id="CHEBI:46911"/>
        <dbReference type="EC" id="3.5.3.1"/>
    </reaction>
</comment>
<dbReference type="GO" id="GO:0004053">
    <property type="term" value="F:arginase activity"/>
    <property type="evidence" value="ECO:0007669"/>
    <property type="project" value="UniProtKB-UniRule"/>
</dbReference>
<dbReference type="GO" id="GO:0030145">
    <property type="term" value="F:manganese ion binding"/>
    <property type="evidence" value="ECO:0007669"/>
    <property type="project" value="TreeGrafter"/>
</dbReference>
<evidence type="ECO:0000256" key="8">
    <source>
        <dbReference type="ARBA" id="ARBA00047391"/>
    </source>
</evidence>
<protein>
    <recommendedName>
        <fullName evidence="3 9">Arginase</fullName>
        <ecNumber evidence="2 9">3.5.3.1</ecNumber>
    </recommendedName>
</protein>
<evidence type="ECO:0000313" key="14">
    <source>
        <dbReference type="Proteomes" id="UP000321827"/>
    </source>
</evidence>
<dbReference type="EC" id="3.5.3.1" evidence="2 9"/>
<feature type="binding site" evidence="10">
    <location>
        <position position="238"/>
    </location>
    <ligand>
        <name>Mn(2+)</name>
        <dbReference type="ChEBI" id="CHEBI:29035"/>
        <label>1</label>
    </ligand>
</feature>
<comment type="caution">
    <text evidence="13">The sequence shown here is derived from an EMBL/GenBank/DDBJ whole genome shotgun (WGS) entry which is preliminary data.</text>
</comment>
<proteinExistence type="inferred from homology"/>
<dbReference type="Proteomes" id="UP000321827">
    <property type="component" value="Unassembled WGS sequence"/>
</dbReference>
<dbReference type="GO" id="GO:0006525">
    <property type="term" value="P:arginine metabolic process"/>
    <property type="evidence" value="ECO:0007669"/>
    <property type="project" value="UniProtKB-KW"/>
</dbReference>
<dbReference type="EMBL" id="BJXN01000002">
    <property type="protein sequence ID" value="GEM88975.1"/>
    <property type="molecule type" value="Genomic_DNA"/>
</dbReference>
<evidence type="ECO:0000256" key="9">
    <source>
        <dbReference type="NCBIfam" id="TIGR01229"/>
    </source>
</evidence>
<dbReference type="PRINTS" id="PR00116">
    <property type="entry name" value="ARGINASE"/>
</dbReference>
<dbReference type="FunFam" id="3.40.800.10:FF:000012">
    <property type="entry name" value="Arginase"/>
    <property type="match status" value="1"/>
</dbReference>
<dbReference type="PROSITE" id="PS51409">
    <property type="entry name" value="ARGINASE_2"/>
    <property type="match status" value="1"/>
</dbReference>
<dbReference type="NCBIfam" id="TIGR01229">
    <property type="entry name" value="rocF_arginase"/>
    <property type="match status" value="1"/>
</dbReference>
<accession>A0A511RH61</accession>
<dbReference type="PANTHER" id="PTHR43782">
    <property type="entry name" value="ARGINASE"/>
    <property type="match status" value="1"/>
</dbReference>
<comment type="pathway">
    <text evidence="1">Nitrogen metabolism; urea cycle; L-ornithine and urea from L-arginine: step 1/1.</text>
</comment>
<gene>
    <name evidence="13" type="ORF">ODE01S_04090</name>
</gene>
<dbReference type="InterPro" id="IPR006035">
    <property type="entry name" value="Ureohydrolase"/>
</dbReference>
<dbReference type="Pfam" id="PF00491">
    <property type="entry name" value="Arginase"/>
    <property type="match status" value="1"/>
</dbReference>
<feature type="binding site" evidence="10">
    <location>
        <position position="240"/>
    </location>
    <ligand>
        <name>Mn(2+)</name>
        <dbReference type="ChEBI" id="CHEBI:29035"/>
        <label>1</label>
    </ligand>
</feature>
<dbReference type="InterPro" id="IPR023696">
    <property type="entry name" value="Ureohydrolase_dom_sf"/>
</dbReference>
<evidence type="ECO:0000256" key="12">
    <source>
        <dbReference type="RuleBase" id="RU361159"/>
    </source>
</evidence>
<comment type="similarity">
    <text evidence="11 12">Belongs to the arginase family.</text>
</comment>
<keyword evidence="5 10" id="KW-0479">Metal-binding</keyword>
<dbReference type="Gene3D" id="3.40.800.10">
    <property type="entry name" value="Ureohydrolase domain"/>
    <property type="match status" value="1"/>
</dbReference>
<organism evidence="13 14">
    <name type="scientific">Oceanithermus desulfurans NBRC 100063</name>
    <dbReference type="NCBI Taxonomy" id="1227550"/>
    <lineage>
        <taxon>Bacteria</taxon>
        <taxon>Thermotogati</taxon>
        <taxon>Deinococcota</taxon>
        <taxon>Deinococci</taxon>
        <taxon>Thermales</taxon>
        <taxon>Thermaceae</taxon>
        <taxon>Oceanithermus</taxon>
    </lineage>
</organism>
<feature type="binding site" evidence="10">
    <location>
        <position position="140"/>
    </location>
    <ligand>
        <name>Mn(2+)</name>
        <dbReference type="ChEBI" id="CHEBI:29035"/>
        <label>1</label>
    </ligand>
</feature>
<feature type="binding site" evidence="10">
    <location>
        <position position="136"/>
    </location>
    <ligand>
        <name>Mn(2+)</name>
        <dbReference type="ChEBI" id="CHEBI:29035"/>
        <label>1</label>
    </ligand>
</feature>
<dbReference type="CDD" id="cd09989">
    <property type="entry name" value="Arginase"/>
    <property type="match status" value="1"/>
</dbReference>
<evidence type="ECO:0000313" key="13">
    <source>
        <dbReference type="EMBL" id="GEM88975.1"/>
    </source>
</evidence>
<keyword evidence="7 10" id="KW-0464">Manganese</keyword>
<name>A0A511RH61_9DEIN</name>
<evidence type="ECO:0000256" key="3">
    <source>
        <dbReference type="ARBA" id="ARBA00018123"/>
    </source>
</evidence>
<evidence type="ECO:0000256" key="2">
    <source>
        <dbReference type="ARBA" id="ARBA00012168"/>
    </source>
</evidence>
<reference evidence="13 14" key="1">
    <citation type="submission" date="2019-07" db="EMBL/GenBank/DDBJ databases">
        <title>Whole genome shotgun sequence of Oceanithermus desulfurans NBRC 100063.</title>
        <authorList>
            <person name="Hosoyama A."/>
            <person name="Uohara A."/>
            <person name="Ohji S."/>
            <person name="Ichikawa N."/>
        </authorList>
    </citation>
    <scope>NUCLEOTIDE SEQUENCE [LARGE SCALE GENOMIC DNA]</scope>
    <source>
        <strain evidence="13 14">NBRC 100063</strain>
    </source>
</reference>
<evidence type="ECO:0000256" key="6">
    <source>
        <dbReference type="ARBA" id="ARBA00022801"/>
    </source>
</evidence>
<evidence type="ECO:0000256" key="5">
    <source>
        <dbReference type="ARBA" id="ARBA00022723"/>
    </source>
</evidence>
<feature type="binding site" evidence="10">
    <location>
        <position position="138"/>
    </location>
    <ligand>
        <name>Mn(2+)</name>
        <dbReference type="ChEBI" id="CHEBI:29035"/>
        <label>1</label>
    </ligand>
</feature>
<dbReference type="InterPro" id="IPR014033">
    <property type="entry name" value="Arginase"/>
</dbReference>
<keyword evidence="4 12" id="KW-0056">Arginine metabolism</keyword>
<feature type="binding site" evidence="10">
    <location>
        <position position="115"/>
    </location>
    <ligand>
        <name>Mn(2+)</name>
        <dbReference type="ChEBI" id="CHEBI:29035"/>
        <label>1</label>
    </ligand>
</feature>
<dbReference type="GO" id="GO:0005737">
    <property type="term" value="C:cytoplasm"/>
    <property type="evidence" value="ECO:0007669"/>
    <property type="project" value="TreeGrafter"/>
</dbReference>
<dbReference type="PIRSF" id="PIRSF036979">
    <property type="entry name" value="Arginase"/>
    <property type="match status" value="1"/>
</dbReference>
<dbReference type="SUPFAM" id="SSF52768">
    <property type="entry name" value="Arginase/deacetylase"/>
    <property type="match status" value="1"/>
</dbReference>
<keyword evidence="6 12" id="KW-0378">Hydrolase</keyword>
<dbReference type="PANTHER" id="PTHR43782:SF3">
    <property type="entry name" value="ARGINASE"/>
    <property type="match status" value="1"/>
</dbReference>